<dbReference type="PANTHER" id="PTHR33121">
    <property type="entry name" value="CYCLIC DI-GMP PHOSPHODIESTERASE PDEF"/>
    <property type="match status" value="1"/>
</dbReference>
<dbReference type="SMART" id="SM00267">
    <property type="entry name" value="GGDEF"/>
    <property type="match status" value="1"/>
</dbReference>
<keyword evidence="5 6" id="KW-0472">Membrane</keyword>
<dbReference type="Proteomes" id="UP000229974">
    <property type="component" value="Unassembled WGS sequence"/>
</dbReference>
<evidence type="ECO:0000313" key="9">
    <source>
        <dbReference type="Proteomes" id="UP000229974"/>
    </source>
</evidence>
<dbReference type="Pfam" id="PF00563">
    <property type="entry name" value="EAL"/>
    <property type="match status" value="1"/>
</dbReference>
<dbReference type="InterPro" id="IPR007895">
    <property type="entry name" value="MASE1"/>
</dbReference>
<feature type="transmembrane region" description="Helical" evidence="6">
    <location>
        <begin position="160"/>
        <end position="185"/>
    </location>
</feature>
<feature type="transmembrane region" description="Helical" evidence="6">
    <location>
        <begin position="82"/>
        <end position="106"/>
    </location>
</feature>
<dbReference type="GO" id="GO:0071111">
    <property type="term" value="F:cyclic-guanylate-specific phosphodiesterase activity"/>
    <property type="evidence" value="ECO:0007669"/>
    <property type="project" value="InterPro"/>
</dbReference>
<keyword evidence="3 6" id="KW-0812">Transmembrane</keyword>
<feature type="transmembrane region" description="Helical" evidence="6">
    <location>
        <begin position="118"/>
        <end position="140"/>
    </location>
</feature>
<dbReference type="Gene3D" id="3.30.70.270">
    <property type="match status" value="1"/>
</dbReference>
<dbReference type="GO" id="GO:0005886">
    <property type="term" value="C:plasma membrane"/>
    <property type="evidence" value="ECO:0007669"/>
    <property type="project" value="UniProtKB-SubCell"/>
</dbReference>
<dbReference type="SUPFAM" id="SSF141868">
    <property type="entry name" value="EAL domain-like"/>
    <property type="match status" value="1"/>
</dbReference>
<name>A0A2J0Q637_9ENTR</name>
<feature type="domain" description="EAL" evidence="7">
    <location>
        <begin position="485"/>
        <end position="729"/>
    </location>
</feature>
<dbReference type="InterPro" id="IPR050706">
    <property type="entry name" value="Cyclic-di-GMP_PDE-like"/>
</dbReference>
<dbReference type="EMBL" id="NEEW01000001">
    <property type="protein sequence ID" value="PJD89598.1"/>
    <property type="molecule type" value="Genomic_DNA"/>
</dbReference>
<dbReference type="InterPro" id="IPR000160">
    <property type="entry name" value="GGDEF_dom"/>
</dbReference>
<evidence type="ECO:0000313" key="8">
    <source>
        <dbReference type="EMBL" id="PJD89598.1"/>
    </source>
</evidence>
<feature type="transmembrane region" description="Helical" evidence="6">
    <location>
        <begin position="41"/>
        <end position="62"/>
    </location>
</feature>
<dbReference type="Gene3D" id="3.20.20.450">
    <property type="entry name" value="EAL domain"/>
    <property type="match status" value="1"/>
</dbReference>
<accession>A0A2J0Q637</accession>
<dbReference type="CDD" id="cd01948">
    <property type="entry name" value="EAL"/>
    <property type="match status" value="1"/>
</dbReference>
<dbReference type="InterPro" id="IPR029787">
    <property type="entry name" value="Nucleotide_cyclase"/>
</dbReference>
<dbReference type="InterPro" id="IPR035919">
    <property type="entry name" value="EAL_sf"/>
</dbReference>
<evidence type="ECO:0000256" key="5">
    <source>
        <dbReference type="ARBA" id="ARBA00023136"/>
    </source>
</evidence>
<dbReference type="SUPFAM" id="SSF55073">
    <property type="entry name" value="Nucleotide cyclase"/>
    <property type="match status" value="1"/>
</dbReference>
<evidence type="ECO:0000256" key="1">
    <source>
        <dbReference type="ARBA" id="ARBA00004651"/>
    </source>
</evidence>
<dbReference type="InterPro" id="IPR001633">
    <property type="entry name" value="EAL_dom"/>
</dbReference>
<feature type="transmembrane region" description="Helical" evidence="6">
    <location>
        <begin position="206"/>
        <end position="228"/>
    </location>
</feature>
<evidence type="ECO:0000256" key="2">
    <source>
        <dbReference type="ARBA" id="ARBA00022475"/>
    </source>
</evidence>
<comment type="caution">
    <text evidence="8">The sequence shown here is derived from an EMBL/GenBank/DDBJ whole genome shotgun (WGS) entry which is preliminary data.</text>
</comment>
<proteinExistence type="predicted"/>
<feature type="transmembrane region" description="Helical" evidence="6">
    <location>
        <begin position="289"/>
        <end position="307"/>
    </location>
</feature>
<sequence>MNRKIYNNVKIFMVALALSLIAIPFSRYISPRAIVSENDVYLAWLPLSAMLAIVLLFGRRAIIPLLLSFSITNIYNLDLAPLQSAVLLCCQTFTVFAACGVIRLVLGKRWRHSIPNKYIGIRIFWLGFMVPVGIKLSMYLAGYLFDFPVTISSYFGEGSAIYNVIDIQSLICAALIFTMMFYYPLRMIINPRYARTFWRRSVKPLFCHKKALFIVVWLMLLISMIAILCAPFESQFIAGYLMPIVFILFTLGIGRLSYALISLFWAASALMLLTYNYNFLNGVESGHSLSFILSVLISFAICLLYMSRIYQKSEWLKQGWQERALTDPLTGLPNIRALEVFLQHHPEAKVCCLRLDNLEFLSRHYGILMRVHCKKMITASLQPLLQKDEKLFQLPGSELVVVLLGPGTAERLQYMVDHLNSRKIIWNKTELDIEFGASWGEVPDGESLHHTLGQLSWLSEQSCAGHNVLALTNSLDDVSGQTTDRVLMLARIKRALDIGGLHLYAQPIHNARGEGYFEILSRLESEGEIITPDRFIPLIAQFNLSHRFDLNVVEKLLMWMRSHPSERAGTRFSVNLMPLTLMQNEIAAEIIALFERYAIAPQDIVIEITEEQAFSDSGSSINNIQQLRDYGFRIAIDDFGTGYANFERLKRLEADIIKIDGCFVKDICTDSMDAMIVQSICNMAKTKSLCVVAEYVESAEQREMLLRFGVDYLQGYLIGKPLPLTALEA</sequence>
<dbReference type="Pfam" id="PF05231">
    <property type="entry name" value="MASE1"/>
    <property type="match status" value="1"/>
</dbReference>
<dbReference type="RefSeq" id="WP_047717148.1">
    <property type="nucleotide sequence ID" value="NZ_CP126608.1"/>
</dbReference>
<evidence type="ECO:0000256" key="4">
    <source>
        <dbReference type="ARBA" id="ARBA00022989"/>
    </source>
</evidence>
<dbReference type="OrthoDB" id="5900110at2"/>
<dbReference type="PANTHER" id="PTHR33121:SF74">
    <property type="entry name" value="CYCLIC DI-GMP PHOSPHODIESTERASE PDEA-RELATED"/>
    <property type="match status" value="1"/>
</dbReference>
<keyword evidence="2" id="KW-1003">Cell membrane</keyword>
<gene>
    <name evidence="8" type="ORF">B9Q30_03520</name>
</gene>
<dbReference type="SMART" id="SM00052">
    <property type="entry name" value="EAL"/>
    <property type="match status" value="1"/>
</dbReference>
<evidence type="ECO:0000256" key="6">
    <source>
        <dbReference type="SAM" id="Phobius"/>
    </source>
</evidence>
<feature type="transmembrane region" description="Helical" evidence="6">
    <location>
        <begin position="12"/>
        <end position="29"/>
    </location>
</feature>
<dbReference type="AlphaFoldDB" id="A0A2J0Q637"/>
<dbReference type="InterPro" id="IPR043128">
    <property type="entry name" value="Rev_trsase/Diguanyl_cyclase"/>
</dbReference>
<protein>
    <submittedName>
        <fullName evidence="8">Sensor domain-containing phosphodiesterase</fullName>
    </submittedName>
</protein>
<dbReference type="STRING" id="301102.BFV66_10835"/>
<reference evidence="8 9" key="1">
    <citation type="journal article" date="2017" name="J. Antimicrob. Chemother.">
        <title>Characterization of the population structure, drug resistance mechanisms and plasmids of the community-associated Enterobacter cloacae complex in China.</title>
        <authorList>
            <person name="Zhou K."/>
            <person name="Yu W."/>
            <person name="Cao X."/>
            <person name="Shen P."/>
            <person name="Lu H."/>
            <person name="Luo Q."/>
            <person name="Rossen J.W.A."/>
            <person name="Xiao Y."/>
        </authorList>
    </citation>
    <scope>NUCLEOTIDE SEQUENCE [LARGE SCALE GENOMIC DNA]</scope>
    <source>
        <strain evidence="8 9">ECC904</strain>
    </source>
</reference>
<dbReference type="PROSITE" id="PS50883">
    <property type="entry name" value="EAL"/>
    <property type="match status" value="1"/>
</dbReference>
<keyword evidence="4 6" id="KW-1133">Transmembrane helix</keyword>
<evidence type="ECO:0000259" key="7">
    <source>
        <dbReference type="PROSITE" id="PS50883"/>
    </source>
</evidence>
<comment type="subcellular location">
    <subcellularLocation>
        <location evidence="1">Cell membrane</location>
        <topology evidence="1">Multi-pass membrane protein</topology>
    </subcellularLocation>
</comment>
<evidence type="ECO:0000256" key="3">
    <source>
        <dbReference type="ARBA" id="ARBA00022692"/>
    </source>
</evidence>
<organism evidence="8 9">
    <name type="scientific">Enterobacter hormaechei</name>
    <dbReference type="NCBI Taxonomy" id="158836"/>
    <lineage>
        <taxon>Bacteria</taxon>
        <taxon>Pseudomonadati</taxon>
        <taxon>Pseudomonadota</taxon>
        <taxon>Gammaproteobacteria</taxon>
        <taxon>Enterobacterales</taxon>
        <taxon>Enterobacteriaceae</taxon>
        <taxon>Enterobacter</taxon>
        <taxon>Enterobacter cloacae complex</taxon>
    </lineage>
</organism>